<dbReference type="EMBL" id="BAAAHQ010000040">
    <property type="protein sequence ID" value="GAA0946906.1"/>
    <property type="molecule type" value="Genomic_DNA"/>
</dbReference>
<evidence type="ECO:0000256" key="1">
    <source>
        <dbReference type="SAM" id="Phobius"/>
    </source>
</evidence>
<name>A0ABP4BAF6_9ACTN</name>
<sequence>MFEPDELNRIRELYGTPEPDPLAQARVFARVKTGATRRTAPKIGLAIAVMMAAVTPAVVAPMLWPSAPAETPTLMGRPVLLAAAAEAERAPQGTYWRVALKSRVIQPDWFGKGRDRYQVETSAVMETWIDRSARRWIGLAQLPARPLDLDAWKADGSPRRWGVWAMKAGTPEVNRVRGMERFRAGGARLTFEELQGLPAESDALRAWVKKSVMSGDRPVQPHEVEGVTASALGGLLYGVPVMPEVRAAAFRALAALPSVQVEMGVRDPEGRTGTAVTWSASGAGAQGRLIIDPVTSMVLSSSFSGEAGYRTEVVLESGWTDEKPAPPDVGEITG</sequence>
<dbReference type="InterPro" id="IPR047789">
    <property type="entry name" value="CU044_5270-like"/>
</dbReference>
<accession>A0ABP4BAF6</accession>
<dbReference type="Proteomes" id="UP001501578">
    <property type="component" value="Unassembled WGS sequence"/>
</dbReference>
<protein>
    <submittedName>
        <fullName evidence="2">Uncharacterized protein</fullName>
    </submittedName>
</protein>
<dbReference type="NCBIfam" id="NF038083">
    <property type="entry name" value="CU044_5270_fam"/>
    <property type="match status" value="1"/>
</dbReference>
<dbReference type="RefSeq" id="WP_343953786.1">
    <property type="nucleotide sequence ID" value="NZ_BAAAHQ010000040.1"/>
</dbReference>
<organism evidence="2 3">
    <name type="scientific">Nonomuraea longicatena</name>
    <dbReference type="NCBI Taxonomy" id="83682"/>
    <lineage>
        <taxon>Bacteria</taxon>
        <taxon>Bacillati</taxon>
        <taxon>Actinomycetota</taxon>
        <taxon>Actinomycetes</taxon>
        <taxon>Streptosporangiales</taxon>
        <taxon>Streptosporangiaceae</taxon>
        <taxon>Nonomuraea</taxon>
    </lineage>
</organism>
<comment type="caution">
    <text evidence="2">The sequence shown here is derived from an EMBL/GenBank/DDBJ whole genome shotgun (WGS) entry which is preliminary data.</text>
</comment>
<gene>
    <name evidence="2" type="ORF">GCM10009560_62990</name>
</gene>
<reference evidence="3" key="1">
    <citation type="journal article" date="2019" name="Int. J. Syst. Evol. Microbiol.">
        <title>The Global Catalogue of Microorganisms (GCM) 10K type strain sequencing project: providing services to taxonomists for standard genome sequencing and annotation.</title>
        <authorList>
            <consortium name="The Broad Institute Genomics Platform"/>
            <consortium name="The Broad Institute Genome Sequencing Center for Infectious Disease"/>
            <person name="Wu L."/>
            <person name="Ma J."/>
        </authorList>
    </citation>
    <scope>NUCLEOTIDE SEQUENCE [LARGE SCALE GENOMIC DNA]</scope>
    <source>
        <strain evidence="3">JCM 11136</strain>
    </source>
</reference>
<evidence type="ECO:0000313" key="2">
    <source>
        <dbReference type="EMBL" id="GAA0946906.1"/>
    </source>
</evidence>
<evidence type="ECO:0000313" key="3">
    <source>
        <dbReference type="Proteomes" id="UP001501578"/>
    </source>
</evidence>
<keyword evidence="3" id="KW-1185">Reference proteome</keyword>
<keyword evidence="1" id="KW-1133">Transmembrane helix</keyword>
<feature type="transmembrane region" description="Helical" evidence="1">
    <location>
        <begin position="43"/>
        <end position="64"/>
    </location>
</feature>
<keyword evidence="1" id="KW-0472">Membrane</keyword>
<proteinExistence type="predicted"/>
<keyword evidence="1" id="KW-0812">Transmembrane</keyword>